<gene>
    <name evidence="1" type="primary">lsrF</name>
    <name evidence="1" type="ORF">BWY73_01521</name>
</gene>
<dbReference type="PANTHER" id="PTHR47916">
    <property type="entry name" value="FRUCTOSE-BISPHOSPHATE ALDOLASE CLASS 1"/>
    <property type="match status" value="1"/>
</dbReference>
<proteinExistence type="predicted"/>
<dbReference type="EMBL" id="MWAK01000377">
    <property type="protein sequence ID" value="OPZ89360.1"/>
    <property type="molecule type" value="Genomic_DNA"/>
</dbReference>
<dbReference type="GO" id="GO:0004332">
    <property type="term" value="F:fructose-bisphosphate aldolase activity"/>
    <property type="evidence" value="ECO:0007669"/>
    <property type="project" value="InterPro"/>
</dbReference>
<dbReference type="InterPro" id="IPR050456">
    <property type="entry name" value="DeoC/FbaB_aldolase"/>
</dbReference>
<organism evidence="1">
    <name type="scientific">candidate division TA06 bacterium ADurb.Bin417</name>
    <dbReference type="NCBI Taxonomy" id="1852828"/>
    <lineage>
        <taxon>Bacteria</taxon>
        <taxon>Bacteria division TA06</taxon>
    </lineage>
</organism>
<reference evidence="1" key="1">
    <citation type="submission" date="2017-02" db="EMBL/GenBank/DDBJ databases">
        <title>Delving into the versatile metabolic prowess of the omnipresent phylum Bacteroidetes.</title>
        <authorList>
            <person name="Nobu M.K."/>
            <person name="Mei R."/>
            <person name="Narihiro T."/>
            <person name="Kuroda K."/>
            <person name="Liu W.-T."/>
        </authorList>
    </citation>
    <scope>NUCLEOTIDE SEQUENCE</scope>
    <source>
        <strain evidence="1">ADurb.Bin417</strain>
    </source>
</reference>
<dbReference type="Pfam" id="PF01791">
    <property type="entry name" value="DeoC"/>
    <property type="match status" value="1"/>
</dbReference>
<dbReference type="EC" id="4.1.2.-" evidence="1"/>
<name>A0A1V5M8Y5_UNCT6</name>
<dbReference type="SUPFAM" id="SSF51569">
    <property type="entry name" value="Aldolase"/>
    <property type="match status" value="1"/>
</dbReference>
<dbReference type="Proteomes" id="UP000485484">
    <property type="component" value="Unassembled WGS sequence"/>
</dbReference>
<evidence type="ECO:0000313" key="1">
    <source>
        <dbReference type="EMBL" id="OPZ89360.1"/>
    </source>
</evidence>
<dbReference type="InterPro" id="IPR013785">
    <property type="entry name" value="Aldolase_TIM"/>
</dbReference>
<dbReference type="PANTHER" id="PTHR47916:SF1">
    <property type="entry name" value="3-HYDROXY-5-PHOSPHONOOXYPENTANE-2,4-DIONE THIOLASE"/>
    <property type="match status" value="1"/>
</dbReference>
<keyword evidence="1" id="KW-0456">Lyase</keyword>
<protein>
    <submittedName>
        <fullName evidence="1">Putative aldolase LsrF</fullName>
        <ecNumber evidence="1">4.1.2.-</ecNumber>
    </submittedName>
</protein>
<dbReference type="PIRSF" id="PIRSF038992">
    <property type="entry name" value="Aldolase_Ia"/>
    <property type="match status" value="1"/>
</dbReference>
<dbReference type="InterPro" id="IPR002915">
    <property type="entry name" value="DeoC/FbaB/LacD_aldolase"/>
</dbReference>
<dbReference type="SMART" id="SM01133">
    <property type="entry name" value="DeoC"/>
    <property type="match status" value="1"/>
</dbReference>
<accession>A0A1V5M8Y5</accession>
<dbReference type="InterPro" id="IPR041720">
    <property type="entry name" value="FbaB-like"/>
</dbReference>
<dbReference type="AlphaFoldDB" id="A0A1V5M8Y5"/>
<sequence>MTGKEIRTARLFSNGKPIVVAIDHGQYFGPIPGLVDLAETARQVASADAILMSPFVLSRVKPVFYRKEGPSLILRVNWTTALCMPWQYREAHTHPTLEAEEALALGADLVLANLTLQSGCEKTDAENVRVFTKIARQKERAGLPLVGEVIPLIPLTETERLHRHIKEAIRIAWELGADLIKTYYTGPRFNEVVAGVPIPVFALGGAKFKNEADALALARNAFRAGAAGLVFGRNVIQARKPDRFIQQLKAAAAV</sequence>
<dbReference type="Gene3D" id="3.20.20.70">
    <property type="entry name" value="Aldolase class I"/>
    <property type="match status" value="1"/>
</dbReference>
<comment type="caution">
    <text evidence="1">The sequence shown here is derived from an EMBL/GenBank/DDBJ whole genome shotgun (WGS) entry which is preliminary data.</text>
</comment>